<dbReference type="Proteomes" id="UP000323664">
    <property type="component" value="Unassembled WGS sequence"/>
</dbReference>
<proteinExistence type="predicted"/>
<protein>
    <recommendedName>
        <fullName evidence="3">Nucleotidyltransferase family protein</fullName>
    </recommendedName>
</protein>
<dbReference type="EMBL" id="RIAS01000018">
    <property type="protein sequence ID" value="KAA8787085.1"/>
    <property type="molecule type" value="Genomic_DNA"/>
</dbReference>
<name>A0A5M9WZR5_PAEAM</name>
<sequence>MMNPQEILPLVKRLEANHIAYSLGGSAMLCFLGLVDSVNDWDLMVDCSKFKFIEAIAGYEWIEKESGDKTFASKYRMEIGPLNVDVIGGFAFDVDGRRLELPISPIRNVKWHGMHVSSPEVWYVAYQMMGRHEKADLILDYLQTSNEYVNQDLIKSLLANDILTYGIRKGLNTLLET</sequence>
<evidence type="ECO:0000313" key="1">
    <source>
        <dbReference type="EMBL" id="KAA8787085.1"/>
    </source>
</evidence>
<evidence type="ECO:0008006" key="3">
    <source>
        <dbReference type="Google" id="ProtNLM"/>
    </source>
</evidence>
<dbReference type="SUPFAM" id="SSF81301">
    <property type="entry name" value="Nucleotidyltransferase"/>
    <property type="match status" value="1"/>
</dbReference>
<dbReference type="InterPro" id="IPR043519">
    <property type="entry name" value="NT_sf"/>
</dbReference>
<dbReference type="Gene3D" id="3.30.460.40">
    <property type="match status" value="1"/>
</dbReference>
<reference evidence="1 2" key="1">
    <citation type="journal article" date="2019" name="J. Ind. Microbiol. Biotechnol.">
        <title>Paenibacillus amylolyticus 27C64 has a diverse set of carbohydrate-active enzymes and complete pectin deconstruction system.</title>
        <authorList>
            <person name="Keggi C."/>
            <person name="Doran-Peterson J."/>
        </authorList>
    </citation>
    <scope>NUCLEOTIDE SEQUENCE [LARGE SCALE GENOMIC DNA]</scope>
    <source>
        <strain evidence="1 2">27C64</strain>
    </source>
</reference>
<dbReference type="RefSeq" id="WP_123066758.1">
    <property type="nucleotide sequence ID" value="NZ_RIAS01000018.1"/>
</dbReference>
<gene>
    <name evidence="1" type="ORF">EC604_24950</name>
</gene>
<comment type="caution">
    <text evidence="1">The sequence shown here is derived from an EMBL/GenBank/DDBJ whole genome shotgun (WGS) entry which is preliminary data.</text>
</comment>
<dbReference type="AlphaFoldDB" id="A0A5M9WZR5"/>
<dbReference type="OrthoDB" id="2663421at2"/>
<evidence type="ECO:0000313" key="2">
    <source>
        <dbReference type="Proteomes" id="UP000323664"/>
    </source>
</evidence>
<accession>A0A5M9WZR5</accession>
<organism evidence="1 2">
    <name type="scientific">Paenibacillus amylolyticus</name>
    <dbReference type="NCBI Taxonomy" id="1451"/>
    <lineage>
        <taxon>Bacteria</taxon>
        <taxon>Bacillati</taxon>
        <taxon>Bacillota</taxon>
        <taxon>Bacilli</taxon>
        <taxon>Bacillales</taxon>
        <taxon>Paenibacillaceae</taxon>
        <taxon>Paenibacillus</taxon>
    </lineage>
</organism>